<accession>A0A1Y3UBX2</accession>
<proteinExistence type="predicted"/>
<keyword evidence="3" id="KW-1185">Reference proteome</keyword>
<evidence type="ECO:0000313" key="3">
    <source>
        <dbReference type="Proteomes" id="UP000196560"/>
    </source>
</evidence>
<dbReference type="GO" id="GO:0016874">
    <property type="term" value="F:ligase activity"/>
    <property type="evidence" value="ECO:0007669"/>
    <property type="project" value="UniProtKB-KW"/>
</dbReference>
<reference evidence="3" key="1">
    <citation type="submission" date="2017-04" db="EMBL/GenBank/DDBJ databases">
        <title>Function of individual gut microbiota members based on whole genome sequencing of pure cultures obtained from chicken caecum.</title>
        <authorList>
            <person name="Medvecky M."/>
            <person name="Cejkova D."/>
            <person name="Polansky O."/>
            <person name="Karasova D."/>
            <person name="Kubasova T."/>
            <person name="Cizek A."/>
            <person name="Rychlik I."/>
        </authorList>
    </citation>
    <scope>NUCLEOTIDE SEQUENCE [LARGE SCALE GENOMIC DNA]</scope>
    <source>
        <strain evidence="3">An70</strain>
    </source>
</reference>
<evidence type="ECO:0000313" key="2">
    <source>
        <dbReference type="EMBL" id="OUN44678.1"/>
    </source>
</evidence>
<evidence type="ECO:0000259" key="1">
    <source>
        <dbReference type="Pfam" id="PF01996"/>
    </source>
</evidence>
<dbReference type="AlphaFoldDB" id="A0A1Y3UBX2"/>
<dbReference type="SUPFAM" id="SSF144010">
    <property type="entry name" value="CofE-like"/>
    <property type="match status" value="1"/>
</dbReference>
<gene>
    <name evidence="2" type="ORF">B5G21_01560</name>
</gene>
<dbReference type="EMBL" id="NFHO01000001">
    <property type="protein sequence ID" value="OUN44678.1"/>
    <property type="molecule type" value="Genomic_DNA"/>
</dbReference>
<dbReference type="InterPro" id="IPR002847">
    <property type="entry name" value="F420-0_gamma-glut_ligase-dom"/>
</dbReference>
<name>A0A1Y3UBX2_9ACTN</name>
<protein>
    <submittedName>
        <fullName evidence="2">F420-0--gamma-glutamyl ligase</fullName>
    </submittedName>
</protein>
<organism evidence="2 3">
    <name type="scientific">Enorma massiliensis</name>
    <dbReference type="NCBI Taxonomy" id="1472761"/>
    <lineage>
        <taxon>Bacteria</taxon>
        <taxon>Bacillati</taxon>
        <taxon>Actinomycetota</taxon>
        <taxon>Coriobacteriia</taxon>
        <taxon>Coriobacteriales</taxon>
        <taxon>Coriobacteriaceae</taxon>
        <taxon>Enorma</taxon>
    </lineage>
</organism>
<comment type="caution">
    <text evidence="2">The sequence shown here is derived from an EMBL/GenBank/DDBJ whole genome shotgun (WGS) entry which is preliminary data.</text>
</comment>
<dbReference type="eggNOG" id="COG1478">
    <property type="taxonomic scope" value="Bacteria"/>
</dbReference>
<sequence length="234" mass="25263">MNNLIVNDEKNKVRVVDGVSYERYGVQTHVLDKSDDICEVAQRYVGPNCEPNDVIVLSEKALGCTQGRAVKLTDIHPRPLARFLTKFVTKTPAGIGLGMPETMEMALQEVGTPRILLAAAVGALGKLVGKRGWFYMVAGRKAASIDGPCSYTIPPYNEYVSLAPAEPAESAKKIAEALGKNVGVAIIDQNDLGGEILGAYNLPYSNETLIDILHDNPLGQASQRTPFGIVRKVQ</sequence>
<feature type="domain" description="Coenzyme F420:L-glutamate ligase-like" evidence="1">
    <location>
        <begin position="25"/>
        <end position="188"/>
    </location>
</feature>
<dbReference type="Pfam" id="PF01996">
    <property type="entry name" value="F420_ligase"/>
    <property type="match status" value="1"/>
</dbReference>
<keyword evidence="2" id="KW-0436">Ligase</keyword>
<dbReference type="Proteomes" id="UP000196560">
    <property type="component" value="Unassembled WGS sequence"/>
</dbReference>